<dbReference type="GO" id="GO:0016747">
    <property type="term" value="F:acyltransferase activity, transferring groups other than amino-acyl groups"/>
    <property type="evidence" value="ECO:0007669"/>
    <property type="project" value="InterPro"/>
</dbReference>
<keyword evidence="2" id="KW-0808">Transferase</keyword>
<proteinExistence type="predicted"/>
<dbReference type="Gene3D" id="3.40.630.30">
    <property type="match status" value="1"/>
</dbReference>
<gene>
    <name evidence="2" type="ORF">PWN146_01478</name>
</gene>
<accession>A0A1C3HCN3</accession>
<dbReference type="AlphaFoldDB" id="A0A1C3HCN3"/>
<dbReference type="PROSITE" id="PS51186">
    <property type="entry name" value="GNAT"/>
    <property type="match status" value="1"/>
</dbReference>
<organism evidence="2">
    <name type="scientific">Serratia marcescens</name>
    <dbReference type="NCBI Taxonomy" id="615"/>
    <lineage>
        <taxon>Bacteria</taxon>
        <taxon>Pseudomonadati</taxon>
        <taxon>Pseudomonadota</taxon>
        <taxon>Gammaproteobacteria</taxon>
        <taxon>Enterobacterales</taxon>
        <taxon>Yersiniaceae</taxon>
        <taxon>Serratia</taxon>
    </lineage>
</organism>
<evidence type="ECO:0000259" key="1">
    <source>
        <dbReference type="PROSITE" id="PS51186"/>
    </source>
</evidence>
<dbReference type="CDD" id="cd04301">
    <property type="entry name" value="NAT_SF"/>
    <property type="match status" value="1"/>
</dbReference>
<sequence>MPVRLATETDAAALIALDSVAEYDPQRAAQIRIWCAQSVCYLAEEQGMVMGYGVLHYHFFGCGFVEMLMVGERYRRRGVGQALIAALKSHCRHPKLFTSTNRSNLPMQRLLLNAGFVASGQIDNLDDGDPEQVFFIPAR</sequence>
<reference evidence="2" key="1">
    <citation type="submission" date="2016-05" db="EMBL/GenBank/DDBJ databases">
        <authorList>
            <person name="Cock P.J.A."/>
            <person name="Cock P.J.A."/>
        </authorList>
    </citation>
    <scope>NUCLEOTIDE SEQUENCE</scope>
    <source>
        <strain evidence="2">PWN146_assembly</strain>
    </source>
</reference>
<dbReference type="Pfam" id="PF00583">
    <property type="entry name" value="Acetyltransf_1"/>
    <property type="match status" value="1"/>
</dbReference>
<name>A0A1C3HCN3_SERMA</name>
<dbReference type="SUPFAM" id="SSF55729">
    <property type="entry name" value="Acyl-CoA N-acyltransferases (Nat)"/>
    <property type="match status" value="1"/>
</dbReference>
<dbReference type="InterPro" id="IPR016181">
    <property type="entry name" value="Acyl_CoA_acyltransferase"/>
</dbReference>
<evidence type="ECO:0000313" key="2">
    <source>
        <dbReference type="EMBL" id="SAY42792.1"/>
    </source>
</evidence>
<dbReference type="InterPro" id="IPR000182">
    <property type="entry name" value="GNAT_dom"/>
</dbReference>
<protein>
    <submittedName>
        <fullName evidence="2">Acetyltransferase (GNAT) family protein</fullName>
    </submittedName>
</protein>
<dbReference type="EMBL" id="LT575490">
    <property type="protein sequence ID" value="SAY42792.1"/>
    <property type="molecule type" value="Genomic_DNA"/>
</dbReference>
<feature type="domain" description="N-acetyltransferase" evidence="1">
    <location>
        <begin position="1"/>
        <end position="139"/>
    </location>
</feature>